<accession>A0ABM7U1D9</accession>
<dbReference type="InterPro" id="IPR007055">
    <property type="entry name" value="BON_dom"/>
</dbReference>
<dbReference type="PANTHER" id="PTHR43080">
    <property type="entry name" value="CBS DOMAIN-CONTAINING PROTEIN CBSX3, MITOCHONDRIAL"/>
    <property type="match status" value="1"/>
</dbReference>
<keyword evidence="5" id="KW-1185">Reference proteome</keyword>
<dbReference type="Gene3D" id="3.10.580.10">
    <property type="entry name" value="CBS-domain"/>
    <property type="match status" value="1"/>
</dbReference>
<dbReference type="Pfam" id="PF04972">
    <property type="entry name" value="BON"/>
    <property type="match status" value="1"/>
</dbReference>
<reference evidence="4 5" key="1">
    <citation type="journal article" date="2022" name="Front. Microbiol.">
        <title>Identification and characterization of a novel class of self-sufficient cytochrome P450 hydroxylase involved in cyclohexanecarboxylate degradation in Paraburkholderia terrae strain KU-64.</title>
        <authorList>
            <person name="Yamamoto T."/>
            <person name="Hasegawa Y."/>
            <person name="Iwaki H."/>
        </authorList>
    </citation>
    <scope>NUCLEOTIDE SEQUENCE [LARGE SCALE GENOMIC DNA]</scope>
    <source>
        <strain evidence="4 5">KU-64</strain>
    </source>
</reference>
<feature type="domain" description="CBS" evidence="3">
    <location>
        <begin position="7"/>
        <end position="63"/>
    </location>
</feature>
<dbReference type="InterPro" id="IPR046342">
    <property type="entry name" value="CBS_dom_sf"/>
</dbReference>
<evidence type="ECO:0000259" key="3">
    <source>
        <dbReference type="PROSITE" id="PS51371"/>
    </source>
</evidence>
<dbReference type="InterPro" id="IPR051257">
    <property type="entry name" value="Diverse_CBS-Domain"/>
</dbReference>
<dbReference type="SMART" id="SM00116">
    <property type="entry name" value="CBS"/>
    <property type="match status" value="2"/>
</dbReference>
<dbReference type="PIRSF" id="PIRSF036990">
    <property type="entry name" value="UCP036990_CBS_BON"/>
    <property type="match status" value="1"/>
</dbReference>
<proteinExistence type="predicted"/>
<sequence>MRALDVMTTTVLSVTPEMTVRDAAKMMTEQRISAAPVIDAKGKLVGMVSEGDLMRRVELGTQKRRRSWWLDLLATGLDAEEYVKSHGRLVEDIMTRDVISVDDTTPLTEIASVLEGEGIKRVPVLRQGEVVGIVSRANLVQALASAPEEAQPEIDPTDREIRALLMGEITGHPWAFAGRNIVVRDGVVHLWGVFRSAEAVQAVRVAAEGIPGVKRVEDHTEAFPVNVTI</sequence>
<dbReference type="PROSITE" id="PS51371">
    <property type="entry name" value="CBS"/>
    <property type="match status" value="2"/>
</dbReference>
<name>A0ABM7U1D9_9BURK</name>
<organism evidence="4 5">
    <name type="scientific">Paraburkholderia terrae</name>
    <dbReference type="NCBI Taxonomy" id="311230"/>
    <lineage>
        <taxon>Bacteria</taxon>
        <taxon>Pseudomonadati</taxon>
        <taxon>Pseudomonadota</taxon>
        <taxon>Betaproteobacteria</taxon>
        <taxon>Burkholderiales</taxon>
        <taxon>Burkholderiaceae</taxon>
        <taxon>Paraburkholderia</taxon>
    </lineage>
</organism>
<dbReference type="Pfam" id="PF00571">
    <property type="entry name" value="CBS"/>
    <property type="match status" value="2"/>
</dbReference>
<protein>
    <recommendedName>
        <fullName evidence="3">CBS domain-containing protein</fullName>
    </recommendedName>
</protein>
<dbReference type="InterPro" id="IPR000644">
    <property type="entry name" value="CBS_dom"/>
</dbReference>
<evidence type="ECO:0000313" key="4">
    <source>
        <dbReference type="EMBL" id="BCZ84998.1"/>
    </source>
</evidence>
<feature type="domain" description="CBS" evidence="3">
    <location>
        <begin position="94"/>
        <end position="153"/>
    </location>
</feature>
<evidence type="ECO:0000313" key="5">
    <source>
        <dbReference type="Proteomes" id="UP001319874"/>
    </source>
</evidence>
<dbReference type="PANTHER" id="PTHR43080:SF26">
    <property type="entry name" value="REGULATORY PROTEIN"/>
    <property type="match status" value="1"/>
</dbReference>
<evidence type="ECO:0000256" key="1">
    <source>
        <dbReference type="ARBA" id="ARBA00023122"/>
    </source>
</evidence>
<dbReference type="CDD" id="cd04586">
    <property type="entry name" value="CBS_pair_BON_assoc"/>
    <property type="match status" value="1"/>
</dbReference>
<keyword evidence="1 2" id="KW-0129">CBS domain</keyword>
<dbReference type="SUPFAM" id="SSF54631">
    <property type="entry name" value="CBS-domain pair"/>
    <property type="match status" value="1"/>
</dbReference>
<dbReference type="RefSeq" id="WP_229517129.1">
    <property type="nucleotide sequence ID" value="NZ_AP024958.1"/>
</dbReference>
<dbReference type="InterPro" id="IPR017080">
    <property type="entry name" value="UCP036990_CBS_BON"/>
</dbReference>
<dbReference type="EMBL" id="AP024958">
    <property type="protein sequence ID" value="BCZ84998.1"/>
    <property type="molecule type" value="Genomic_DNA"/>
</dbReference>
<evidence type="ECO:0000256" key="2">
    <source>
        <dbReference type="PROSITE-ProRule" id="PRU00703"/>
    </source>
</evidence>
<dbReference type="Proteomes" id="UP001319874">
    <property type="component" value="Chromosome 4"/>
</dbReference>
<gene>
    <name evidence="4" type="ORF">PTKU64_86730</name>
</gene>